<keyword evidence="4" id="KW-0813">Transport</keyword>
<keyword evidence="9" id="KW-0560">Oxidoreductase</keyword>
<evidence type="ECO:0000256" key="12">
    <source>
        <dbReference type="ARBA" id="ARBA00023180"/>
    </source>
</evidence>
<feature type="transmembrane region" description="Helical" evidence="14">
    <location>
        <begin position="120"/>
        <end position="136"/>
    </location>
</feature>
<accession>A0A8H4QZA5</accession>
<keyword evidence="8 14" id="KW-1133">Transmembrane helix</keyword>
<evidence type="ECO:0000256" key="4">
    <source>
        <dbReference type="ARBA" id="ARBA00022448"/>
    </source>
</evidence>
<evidence type="ECO:0000256" key="14">
    <source>
        <dbReference type="SAM" id="Phobius"/>
    </source>
</evidence>
<dbReference type="GO" id="GO:0005886">
    <property type="term" value="C:plasma membrane"/>
    <property type="evidence" value="ECO:0007669"/>
    <property type="project" value="UniProtKB-SubCell"/>
</dbReference>
<keyword evidence="17" id="KW-1185">Reference proteome</keyword>
<comment type="similarity">
    <text evidence="2">Belongs to the ferric reductase (FRE) family.</text>
</comment>
<dbReference type="GO" id="GO:0006826">
    <property type="term" value="P:iron ion transport"/>
    <property type="evidence" value="ECO:0007669"/>
    <property type="project" value="TreeGrafter"/>
</dbReference>
<feature type="domain" description="FAD-binding FR-type" evidence="15">
    <location>
        <begin position="300"/>
        <end position="410"/>
    </location>
</feature>
<evidence type="ECO:0000259" key="15">
    <source>
        <dbReference type="PROSITE" id="PS51384"/>
    </source>
</evidence>
<dbReference type="InterPro" id="IPR051410">
    <property type="entry name" value="Ferric/Cupric_Reductase"/>
</dbReference>
<dbReference type="EMBL" id="JAACJL010000016">
    <property type="protein sequence ID" value="KAF4619569.1"/>
    <property type="molecule type" value="Genomic_DNA"/>
</dbReference>
<dbReference type="InterPro" id="IPR013130">
    <property type="entry name" value="Fe3_Rdtase_TM_dom"/>
</dbReference>
<evidence type="ECO:0000256" key="5">
    <source>
        <dbReference type="ARBA" id="ARBA00022475"/>
    </source>
</evidence>
<dbReference type="SUPFAM" id="SSF52343">
    <property type="entry name" value="Ferredoxin reductase-like, C-terminal NADP-linked domain"/>
    <property type="match status" value="1"/>
</dbReference>
<proteinExistence type="inferred from homology"/>
<protein>
    <recommendedName>
        <fullName evidence="3">ferric-chelate reductase (NADPH)</fullName>
        <ecNumber evidence="3">1.16.1.9</ecNumber>
    </recommendedName>
</protein>
<evidence type="ECO:0000313" key="16">
    <source>
        <dbReference type="EMBL" id="KAF4619569.1"/>
    </source>
</evidence>
<evidence type="ECO:0000256" key="9">
    <source>
        <dbReference type="ARBA" id="ARBA00023002"/>
    </source>
</evidence>
<dbReference type="GO" id="GO:0006879">
    <property type="term" value="P:intracellular iron ion homeostasis"/>
    <property type="evidence" value="ECO:0007669"/>
    <property type="project" value="TreeGrafter"/>
</dbReference>
<evidence type="ECO:0000313" key="17">
    <source>
        <dbReference type="Proteomes" id="UP000521872"/>
    </source>
</evidence>
<dbReference type="EC" id="1.16.1.9" evidence="3"/>
<comment type="subcellular location">
    <subcellularLocation>
        <location evidence="1">Cell membrane</location>
        <topology evidence="1">Multi-pass membrane protein</topology>
    </subcellularLocation>
</comment>
<dbReference type="Gene3D" id="3.40.50.80">
    <property type="entry name" value="Nucleotide-binding domain of ferredoxin-NADP reductase (FNR) module"/>
    <property type="match status" value="1"/>
</dbReference>
<dbReference type="CDD" id="cd06186">
    <property type="entry name" value="NOX_Duox_like_FAD_NADP"/>
    <property type="match status" value="1"/>
</dbReference>
<keyword evidence="6 14" id="KW-0812">Transmembrane</keyword>
<dbReference type="SFLD" id="SFLDG01168">
    <property type="entry name" value="Ferric_reductase_subgroup_(FRE"/>
    <property type="match status" value="1"/>
</dbReference>
<evidence type="ECO:0000256" key="11">
    <source>
        <dbReference type="ARBA" id="ARBA00023136"/>
    </source>
</evidence>
<dbReference type="Proteomes" id="UP000521872">
    <property type="component" value="Unassembled WGS sequence"/>
</dbReference>
<name>A0A8H4QZA5_9AGAR</name>
<evidence type="ECO:0000256" key="2">
    <source>
        <dbReference type="ARBA" id="ARBA00006278"/>
    </source>
</evidence>
<feature type="transmembrane region" description="Helical" evidence="14">
    <location>
        <begin position="219"/>
        <end position="238"/>
    </location>
</feature>
<dbReference type="Pfam" id="PF08022">
    <property type="entry name" value="FAD_binding_8"/>
    <property type="match status" value="1"/>
</dbReference>
<dbReference type="Gene3D" id="2.40.30.10">
    <property type="entry name" value="Translation factors"/>
    <property type="match status" value="1"/>
</dbReference>
<organism evidence="16 17">
    <name type="scientific">Agrocybe pediades</name>
    <dbReference type="NCBI Taxonomy" id="84607"/>
    <lineage>
        <taxon>Eukaryota</taxon>
        <taxon>Fungi</taxon>
        <taxon>Dikarya</taxon>
        <taxon>Basidiomycota</taxon>
        <taxon>Agaricomycotina</taxon>
        <taxon>Agaricomycetes</taxon>
        <taxon>Agaricomycetidae</taxon>
        <taxon>Agaricales</taxon>
        <taxon>Agaricineae</taxon>
        <taxon>Strophariaceae</taxon>
        <taxon>Agrocybe</taxon>
    </lineage>
</organism>
<dbReference type="InterPro" id="IPR039261">
    <property type="entry name" value="FNR_nucleotide-bd"/>
</dbReference>
<dbReference type="InterPro" id="IPR013112">
    <property type="entry name" value="FAD-bd_8"/>
</dbReference>
<gene>
    <name evidence="16" type="ORF">D9613_005357</name>
</gene>
<evidence type="ECO:0000256" key="10">
    <source>
        <dbReference type="ARBA" id="ARBA00023065"/>
    </source>
</evidence>
<evidence type="ECO:0000256" key="7">
    <source>
        <dbReference type="ARBA" id="ARBA00022982"/>
    </source>
</evidence>
<evidence type="ECO:0000256" key="13">
    <source>
        <dbReference type="ARBA" id="ARBA00048483"/>
    </source>
</evidence>
<dbReference type="InterPro" id="IPR017927">
    <property type="entry name" value="FAD-bd_FR_type"/>
</dbReference>
<dbReference type="Pfam" id="PF01794">
    <property type="entry name" value="Ferric_reduct"/>
    <property type="match status" value="1"/>
</dbReference>
<reference evidence="16 17" key="1">
    <citation type="submission" date="2019-12" db="EMBL/GenBank/DDBJ databases">
        <authorList>
            <person name="Floudas D."/>
            <person name="Bentzer J."/>
            <person name="Ahren D."/>
            <person name="Johansson T."/>
            <person name="Persson P."/>
            <person name="Tunlid A."/>
        </authorList>
    </citation>
    <scope>NUCLEOTIDE SEQUENCE [LARGE SCALE GENOMIC DNA]</scope>
    <source>
        <strain evidence="16 17">CBS 102.39</strain>
    </source>
</reference>
<dbReference type="InterPro" id="IPR013121">
    <property type="entry name" value="Fe_red_NAD-bd_6"/>
</dbReference>
<dbReference type="InterPro" id="IPR017938">
    <property type="entry name" value="Riboflavin_synthase-like_b-brl"/>
</dbReference>
<comment type="caution">
    <text evidence="16">The sequence shown here is derived from an EMBL/GenBank/DDBJ whole genome shotgun (WGS) entry which is preliminary data.</text>
</comment>
<dbReference type="SFLD" id="SFLDS00052">
    <property type="entry name" value="Ferric_Reductase_Domain"/>
    <property type="match status" value="1"/>
</dbReference>
<dbReference type="AlphaFoldDB" id="A0A8H4QZA5"/>
<dbReference type="PANTHER" id="PTHR32361">
    <property type="entry name" value="FERRIC/CUPRIC REDUCTASE TRANSMEMBRANE COMPONENT"/>
    <property type="match status" value="1"/>
</dbReference>
<feature type="transmembrane region" description="Helical" evidence="14">
    <location>
        <begin position="245"/>
        <end position="267"/>
    </location>
</feature>
<keyword evidence="11 14" id="KW-0472">Membrane</keyword>
<evidence type="ECO:0000256" key="1">
    <source>
        <dbReference type="ARBA" id="ARBA00004651"/>
    </source>
</evidence>
<dbReference type="GO" id="GO:0052851">
    <property type="term" value="F:ferric-chelate reductase (NADPH) activity"/>
    <property type="evidence" value="ECO:0007669"/>
    <property type="project" value="UniProtKB-EC"/>
</dbReference>
<sequence length="597" mass="66282">MSSASHSTSTSTSSSAADRAIRNQKQIAHVKQLWWFLASVIAFFTLVRFGRYLWSKLTKVPKRTVDPAKEKTDEETCKPPQDISSPLHRTLSTLTTGFRIAFFRFSVPVGPGSTMRLSELNFILIYISAHLIWLLVDTRDLTAMMYQDRAALLGSSQLPLIVALAGKNNVLSWLTGVSHEKLNVLHRAAARTNFVFVWIHALTRYVSVLPPQFDFTHDWMRSGAVGLASLTIAVILSLQPIRHVAFEFFLVTHIVLVFIYIVAGYYHAREQHMGFYIWPALLIWGFDRALRLGRLVWNNKMWSPAHPGDALVELLSEDTIRLTLRRRISWTPGQHAYVILPSVSKLPFEAHPFTIASIPETCGESKERDVVFIVRGRSGFTQRLRDQATKSHGSRVPAFLDGPYGCPPDLRRFSTCVLIAGGSGISYTLPLLLNLVRLNALGENSAVKRIVFVWAVRDAAHIEWISKTLMQALGRATPTLNVEPRIYITGNKYPIPEVPSLPMQRASTSSSSIEKGEISHAELPLYSALKLIHGRPSMKKLLSEEIASALGPVSVGVAGPSNMSESVRKALSTDMAGPSAVLKGSQPVTLHVETFGM</sequence>
<dbReference type="Pfam" id="PF08030">
    <property type="entry name" value="NAD_binding_6"/>
    <property type="match status" value="1"/>
</dbReference>
<evidence type="ECO:0000256" key="8">
    <source>
        <dbReference type="ARBA" id="ARBA00022989"/>
    </source>
</evidence>
<keyword evidence="7" id="KW-0249">Electron transport</keyword>
<dbReference type="SUPFAM" id="SSF63380">
    <property type="entry name" value="Riboflavin synthase domain-like"/>
    <property type="match status" value="1"/>
</dbReference>
<keyword evidence="5" id="KW-1003">Cell membrane</keyword>
<keyword evidence="12" id="KW-0325">Glycoprotein</keyword>
<evidence type="ECO:0000256" key="6">
    <source>
        <dbReference type="ARBA" id="ARBA00022692"/>
    </source>
</evidence>
<comment type="catalytic activity">
    <reaction evidence="13">
        <text>2 a Fe(II)-siderophore + NADP(+) + H(+) = 2 a Fe(III)-siderophore + NADPH</text>
        <dbReference type="Rhea" id="RHEA:28795"/>
        <dbReference type="Rhea" id="RHEA-COMP:11342"/>
        <dbReference type="Rhea" id="RHEA-COMP:11344"/>
        <dbReference type="ChEBI" id="CHEBI:15378"/>
        <dbReference type="ChEBI" id="CHEBI:29033"/>
        <dbReference type="ChEBI" id="CHEBI:29034"/>
        <dbReference type="ChEBI" id="CHEBI:57783"/>
        <dbReference type="ChEBI" id="CHEBI:58349"/>
        <dbReference type="EC" id="1.16.1.9"/>
    </reaction>
</comment>
<dbReference type="GO" id="GO:0015677">
    <property type="term" value="P:copper ion import"/>
    <property type="evidence" value="ECO:0007669"/>
    <property type="project" value="TreeGrafter"/>
</dbReference>
<dbReference type="PANTHER" id="PTHR32361:SF9">
    <property type="entry name" value="FERRIC REDUCTASE TRANSMEMBRANE COMPONENT 3-RELATED"/>
    <property type="match status" value="1"/>
</dbReference>
<feature type="transmembrane region" description="Helical" evidence="14">
    <location>
        <begin position="33"/>
        <end position="54"/>
    </location>
</feature>
<dbReference type="PROSITE" id="PS51384">
    <property type="entry name" value="FAD_FR"/>
    <property type="match status" value="1"/>
</dbReference>
<evidence type="ECO:0000256" key="3">
    <source>
        <dbReference type="ARBA" id="ARBA00012668"/>
    </source>
</evidence>
<keyword evidence="10" id="KW-0406">Ion transport</keyword>